<protein>
    <submittedName>
        <fullName evidence="2">Uncharacterized protein</fullName>
    </submittedName>
</protein>
<keyword evidence="3" id="KW-1185">Reference proteome</keyword>
<sequence>MSNPSQHTQQAFILALCSAAHHSTWGGTVTAMCNHPEMGVCGNYSLTSFYGQLAMSSFLWLIGPYWCFLAFGPHHLSLALFGQSSTLPTPNPIPLFWAWGIHLDFQGPLAPWAHPFYYGDFGPFRPPMASMVCGLGPTTYLQGQVGLKPQLDPPAPNLAPNLISPPNGQKDPRTQIGQEPGIGHFQPLDFGNHQRPPNQAKQGFPSIQGKDFSSPMYSVPWMQEWCIYGIIYHYAPILLRGSMVMVSGPN</sequence>
<accession>A0A9Q3E160</accession>
<evidence type="ECO:0000256" key="1">
    <source>
        <dbReference type="SAM" id="MobiDB-lite"/>
    </source>
</evidence>
<feature type="region of interest" description="Disordered" evidence="1">
    <location>
        <begin position="164"/>
        <end position="207"/>
    </location>
</feature>
<dbReference type="Proteomes" id="UP000765509">
    <property type="component" value="Unassembled WGS sequence"/>
</dbReference>
<proteinExistence type="predicted"/>
<gene>
    <name evidence="2" type="ORF">O181_049102</name>
</gene>
<dbReference type="AlphaFoldDB" id="A0A9Q3E160"/>
<name>A0A9Q3E160_9BASI</name>
<evidence type="ECO:0000313" key="3">
    <source>
        <dbReference type="Proteomes" id="UP000765509"/>
    </source>
</evidence>
<comment type="caution">
    <text evidence="2">The sequence shown here is derived from an EMBL/GenBank/DDBJ whole genome shotgun (WGS) entry which is preliminary data.</text>
</comment>
<evidence type="ECO:0000313" key="2">
    <source>
        <dbReference type="EMBL" id="MBW0509387.1"/>
    </source>
</evidence>
<dbReference type="EMBL" id="AVOT02020919">
    <property type="protein sequence ID" value="MBW0509387.1"/>
    <property type="molecule type" value="Genomic_DNA"/>
</dbReference>
<reference evidence="2" key="1">
    <citation type="submission" date="2021-03" db="EMBL/GenBank/DDBJ databases">
        <title>Draft genome sequence of rust myrtle Austropuccinia psidii MF-1, a brazilian biotype.</title>
        <authorList>
            <person name="Quecine M.C."/>
            <person name="Pachon D.M.R."/>
            <person name="Bonatelli M.L."/>
            <person name="Correr F.H."/>
            <person name="Franceschini L.M."/>
            <person name="Leite T.F."/>
            <person name="Margarido G.R.A."/>
            <person name="Almeida C.A."/>
            <person name="Ferrarezi J.A."/>
            <person name="Labate C.A."/>
        </authorList>
    </citation>
    <scope>NUCLEOTIDE SEQUENCE</scope>
    <source>
        <strain evidence="2">MF-1</strain>
    </source>
</reference>
<organism evidence="2 3">
    <name type="scientific">Austropuccinia psidii MF-1</name>
    <dbReference type="NCBI Taxonomy" id="1389203"/>
    <lineage>
        <taxon>Eukaryota</taxon>
        <taxon>Fungi</taxon>
        <taxon>Dikarya</taxon>
        <taxon>Basidiomycota</taxon>
        <taxon>Pucciniomycotina</taxon>
        <taxon>Pucciniomycetes</taxon>
        <taxon>Pucciniales</taxon>
        <taxon>Sphaerophragmiaceae</taxon>
        <taxon>Austropuccinia</taxon>
    </lineage>
</organism>